<organism evidence="11 12">
    <name type="scientific">Pleomassaria siparia CBS 279.74</name>
    <dbReference type="NCBI Taxonomy" id="1314801"/>
    <lineage>
        <taxon>Eukaryota</taxon>
        <taxon>Fungi</taxon>
        <taxon>Dikarya</taxon>
        <taxon>Ascomycota</taxon>
        <taxon>Pezizomycotina</taxon>
        <taxon>Dothideomycetes</taxon>
        <taxon>Pleosporomycetidae</taxon>
        <taxon>Pleosporales</taxon>
        <taxon>Pleomassariaceae</taxon>
        <taxon>Pleomassaria</taxon>
    </lineage>
</organism>
<evidence type="ECO:0000256" key="10">
    <source>
        <dbReference type="SAM" id="MobiDB-lite"/>
    </source>
</evidence>
<evidence type="ECO:0000256" key="8">
    <source>
        <dbReference type="ARBA" id="ARBA00023136"/>
    </source>
</evidence>
<sequence>MAFPGGPGGMPGMNPNAGMSEQEQQMIKMMQASMESCVGKTVMAGIMGGGLGAMFGLFMASMRYDTPMGQPPLPITNPPPTTSPNATGKPSTSTAVKVPTVSTSTSTISTISSSSSSSTAAAITPRPPIASAFTVPISATADLPLRQQLKIGLRDMYRSSVSSGRNFAVVGSVFSGTECAIEGLRAKNDLWNGVAGGCITGGVLARKAGPQAVAVGCAGFAAFSAAIDAYMRMPEDERSRPIA</sequence>
<evidence type="ECO:0000256" key="5">
    <source>
        <dbReference type="ARBA" id="ARBA00022792"/>
    </source>
</evidence>
<comment type="function">
    <text evidence="9">Essential core component of the TIM22 complex, a complex that mediates the import and insertion of multi-pass transmembrane proteins into the mitochondrial inner membrane. In the TIM22 complex, it constitutes the voltage-activated and signal-gated channel. Forms a twin-pore translocase that uses the membrane potential as external driving force in 2 voltage-dependent steps.</text>
</comment>
<dbReference type="Proteomes" id="UP000799428">
    <property type="component" value="Unassembled WGS sequence"/>
</dbReference>
<feature type="transmembrane region" description="Helical" evidence="9">
    <location>
        <begin position="42"/>
        <end position="60"/>
    </location>
</feature>
<evidence type="ECO:0000256" key="2">
    <source>
        <dbReference type="ARBA" id="ARBA00008444"/>
    </source>
</evidence>
<keyword evidence="8 9" id="KW-0472">Membrane</keyword>
<keyword evidence="12" id="KW-1185">Reference proteome</keyword>
<name>A0A6G1JRA6_9PLEO</name>
<evidence type="ECO:0000256" key="6">
    <source>
        <dbReference type="ARBA" id="ARBA00022989"/>
    </source>
</evidence>
<dbReference type="GO" id="GO:0008320">
    <property type="term" value="F:protein transmembrane transporter activity"/>
    <property type="evidence" value="ECO:0007669"/>
    <property type="project" value="UniProtKB-UniRule"/>
</dbReference>
<keyword evidence="6 9" id="KW-1133">Transmembrane helix</keyword>
<keyword evidence="9" id="KW-0811">Translocation</keyword>
<proteinExistence type="inferred from homology"/>
<dbReference type="AlphaFoldDB" id="A0A6G1JRA6"/>
<dbReference type="Pfam" id="PF02466">
    <property type="entry name" value="Tim17"/>
    <property type="match status" value="1"/>
</dbReference>
<dbReference type="PANTHER" id="PTHR14110">
    <property type="entry name" value="MITOCHONDRIAL IMPORT INNER MEMBRANE TRANSLOCASE SUBUNIT TIM22"/>
    <property type="match status" value="1"/>
</dbReference>
<dbReference type="GO" id="GO:0030943">
    <property type="term" value="F:mitochondrion targeting sequence binding"/>
    <property type="evidence" value="ECO:0007669"/>
    <property type="project" value="TreeGrafter"/>
</dbReference>
<feature type="region of interest" description="Disordered" evidence="10">
    <location>
        <begin position="69"/>
        <end position="100"/>
    </location>
</feature>
<gene>
    <name evidence="11" type="ORF">K504DRAFT_539367</name>
</gene>
<keyword evidence="4 9" id="KW-0812">Transmembrane</keyword>
<comment type="caution">
    <text evidence="9">Lacks conserved residue(s) required for the propagation of feature annotation.</text>
</comment>
<dbReference type="EMBL" id="MU005792">
    <property type="protein sequence ID" value="KAF2702812.1"/>
    <property type="molecule type" value="Genomic_DNA"/>
</dbReference>
<evidence type="ECO:0000256" key="4">
    <source>
        <dbReference type="ARBA" id="ARBA00022692"/>
    </source>
</evidence>
<keyword evidence="5 9" id="KW-0999">Mitochondrion inner membrane</keyword>
<evidence type="ECO:0000256" key="9">
    <source>
        <dbReference type="RuleBase" id="RU367038"/>
    </source>
</evidence>
<protein>
    <recommendedName>
        <fullName evidence="3 9">Mitochondrial import inner membrane translocase subunit TIM22</fullName>
    </recommendedName>
</protein>
<evidence type="ECO:0000256" key="1">
    <source>
        <dbReference type="ARBA" id="ARBA00004448"/>
    </source>
</evidence>
<evidence type="ECO:0000256" key="7">
    <source>
        <dbReference type="ARBA" id="ARBA00023128"/>
    </source>
</evidence>
<evidence type="ECO:0000256" key="3">
    <source>
        <dbReference type="ARBA" id="ARBA00020722"/>
    </source>
</evidence>
<dbReference type="GO" id="GO:0045039">
    <property type="term" value="P:protein insertion into mitochondrial inner membrane"/>
    <property type="evidence" value="ECO:0007669"/>
    <property type="project" value="UniProtKB-UniRule"/>
</dbReference>
<keyword evidence="9" id="KW-0813">Transport</keyword>
<comment type="subunit">
    <text evidence="9">Component of the TIM22 complex.</text>
</comment>
<dbReference type="GO" id="GO:0042721">
    <property type="term" value="C:TIM22 mitochondrial import inner membrane insertion complex"/>
    <property type="evidence" value="ECO:0007669"/>
    <property type="project" value="UniProtKB-UniRule"/>
</dbReference>
<feature type="compositionally biased region" description="Pro residues" evidence="10">
    <location>
        <begin position="69"/>
        <end position="82"/>
    </location>
</feature>
<keyword evidence="7 9" id="KW-0496">Mitochondrion</keyword>
<dbReference type="PANTHER" id="PTHR14110:SF0">
    <property type="entry name" value="MITOCHONDRIAL IMPORT INNER MEMBRANE TRANSLOCASE SUBUNIT TIM22"/>
    <property type="match status" value="1"/>
</dbReference>
<comment type="subcellular location">
    <subcellularLocation>
        <location evidence="1 9">Mitochondrion inner membrane</location>
        <topology evidence="1 9">Multi-pass membrane protein</topology>
    </subcellularLocation>
</comment>
<evidence type="ECO:0000313" key="11">
    <source>
        <dbReference type="EMBL" id="KAF2702812.1"/>
    </source>
</evidence>
<accession>A0A6G1JRA6</accession>
<reference evidence="11" key="1">
    <citation type="journal article" date="2020" name="Stud. Mycol.">
        <title>101 Dothideomycetes genomes: a test case for predicting lifestyles and emergence of pathogens.</title>
        <authorList>
            <person name="Haridas S."/>
            <person name="Albert R."/>
            <person name="Binder M."/>
            <person name="Bloem J."/>
            <person name="Labutti K."/>
            <person name="Salamov A."/>
            <person name="Andreopoulos B."/>
            <person name="Baker S."/>
            <person name="Barry K."/>
            <person name="Bills G."/>
            <person name="Bluhm B."/>
            <person name="Cannon C."/>
            <person name="Castanera R."/>
            <person name="Culley D."/>
            <person name="Daum C."/>
            <person name="Ezra D."/>
            <person name="Gonzalez J."/>
            <person name="Henrissat B."/>
            <person name="Kuo A."/>
            <person name="Liang C."/>
            <person name="Lipzen A."/>
            <person name="Lutzoni F."/>
            <person name="Magnuson J."/>
            <person name="Mondo S."/>
            <person name="Nolan M."/>
            <person name="Ohm R."/>
            <person name="Pangilinan J."/>
            <person name="Park H.-J."/>
            <person name="Ramirez L."/>
            <person name="Alfaro M."/>
            <person name="Sun H."/>
            <person name="Tritt A."/>
            <person name="Yoshinaga Y."/>
            <person name="Zwiers L.-H."/>
            <person name="Turgeon B."/>
            <person name="Goodwin S."/>
            <person name="Spatafora J."/>
            <person name="Crous P."/>
            <person name="Grigoriev I."/>
        </authorList>
    </citation>
    <scope>NUCLEOTIDE SEQUENCE</scope>
    <source>
        <strain evidence="11">CBS 279.74</strain>
    </source>
</reference>
<dbReference type="OrthoDB" id="75343at2759"/>
<feature type="compositionally biased region" description="Low complexity" evidence="10">
    <location>
        <begin position="83"/>
        <end position="100"/>
    </location>
</feature>
<keyword evidence="9" id="KW-0653">Protein transport</keyword>
<dbReference type="InterPro" id="IPR039175">
    <property type="entry name" value="TIM22"/>
</dbReference>
<comment type="similarity">
    <text evidence="2 9">Belongs to the Tim17/Tim22/Tim23 family.</text>
</comment>
<evidence type="ECO:0000313" key="12">
    <source>
        <dbReference type="Proteomes" id="UP000799428"/>
    </source>
</evidence>